<organism evidence="2 3">
    <name type="scientific">Paenibacillus borealis</name>
    <dbReference type="NCBI Taxonomy" id="160799"/>
    <lineage>
        <taxon>Bacteria</taxon>
        <taxon>Bacillati</taxon>
        <taxon>Bacillota</taxon>
        <taxon>Bacilli</taxon>
        <taxon>Bacillales</taxon>
        <taxon>Paenibacillaceae</taxon>
        <taxon>Paenibacillus</taxon>
    </lineage>
</organism>
<reference evidence="2 3" key="1">
    <citation type="submission" date="2016-10" db="EMBL/GenBank/DDBJ databases">
        <title>Paenibacillus species isolates.</title>
        <authorList>
            <person name="Beno S.M."/>
        </authorList>
    </citation>
    <scope>NUCLEOTIDE SEQUENCE [LARGE SCALE GENOMIC DNA]</scope>
    <source>
        <strain evidence="2 3">FSL H7-0744</strain>
    </source>
</reference>
<dbReference type="InterPro" id="IPR051531">
    <property type="entry name" value="N-acetyltransferase"/>
</dbReference>
<dbReference type="PANTHER" id="PTHR43792:SF13">
    <property type="entry name" value="ACETYLTRANSFERASE"/>
    <property type="match status" value="1"/>
</dbReference>
<evidence type="ECO:0000313" key="3">
    <source>
        <dbReference type="Proteomes" id="UP000187412"/>
    </source>
</evidence>
<protein>
    <submittedName>
        <fullName evidence="2">N-acetyltransferase</fullName>
    </submittedName>
</protein>
<comment type="caution">
    <text evidence="2">The sequence shown here is derived from an EMBL/GenBank/DDBJ whole genome shotgun (WGS) entry which is preliminary data.</text>
</comment>
<dbReference type="PROSITE" id="PS51186">
    <property type="entry name" value="GNAT"/>
    <property type="match status" value="1"/>
</dbReference>
<dbReference type="Pfam" id="PF13302">
    <property type="entry name" value="Acetyltransf_3"/>
    <property type="match status" value="1"/>
</dbReference>
<dbReference type="SUPFAM" id="SSF55729">
    <property type="entry name" value="Acyl-CoA N-acyltransferases (Nat)"/>
    <property type="match status" value="1"/>
</dbReference>
<dbReference type="InterPro" id="IPR016181">
    <property type="entry name" value="Acyl_CoA_acyltransferase"/>
</dbReference>
<evidence type="ECO:0000313" key="2">
    <source>
        <dbReference type="EMBL" id="OMD48119.1"/>
    </source>
</evidence>
<dbReference type="EMBL" id="MPTB01000013">
    <property type="protein sequence ID" value="OMD48119.1"/>
    <property type="molecule type" value="Genomic_DNA"/>
</dbReference>
<sequence length="175" mass="20082">MKLAGNRLDLQPLTAAELSLATENYAGLKQALGLNAGGASLDEEMQYAMRIRHSRVQQDEENYLWLTNWAIIQRRHQQIIGYIILKGCPNEQGEVIIGYCIDEWHWGKGYATEAVRTISEWIFSDPRAQWIIADTEKDNWASHKVLEHLGAHMYRDTGDLFWWRIARPANAVSSI</sequence>
<dbReference type="Proteomes" id="UP000187412">
    <property type="component" value="Unassembled WGS sequence"/>
</dbReference>
<gene>
    <name evidence="2" type="ORF">BSK56_12520</name>
</gene>
<proteinExistence type="predicted"/>
<accession>A0ABX3HCB2</accession>
<keyword evidence="3" id="KW-1185">Reference proteome</keyword>
<dbReference type="Gene3D" id="3.40.630.30">
    <property type="match status" value="1"/>
</dbReference>
<dbReference type="InterPro" id="IPR000182">
    <property type="entry name" value="GNAT_dom"/>
</dbReference>
<dbReference type="PANTHER" id="PTHR43792">
    <property type="entry name" value="GNAT FAMILY, PUTATIVE (AFU_ORTHOLOGUE AFUA_3G00765)-RELATED-RELATED"/>
    <property type="match status" value="1"/>
</dbReference>
<dbReference type="RefSeq" id="WP_076110806.1">
    <property type="nucleotide sequence ID" value="NZ_MPTB01000013.1"/>
</dbReference>
<feature type="domain" description="N-acetyltransferase" evidence="1">
    <location>
        <begin position="16"/>
        <end position="168"/>
    </location>
</feature>
<evidence type="ECO:0000259" key="1">
    <source>
        <dbReference type="PROSITE" id="PS51186"/>
    </source>
</evidence>
<name>A0ABX3HCB2_PAEBO</name>